<gene>
    <name evidence="3" type="ORF">J2792_003976</name>
</gene>
<sequence length="369" mass="40891">MGAISNGAAESGDVRIPGGKKFYPVLEGLRGAAAILVLFRHIPTYGPPINFQMSYLAVDLFFVLSGFVIANSYEQKLTSERMSFKEFAVLRVIRIFPLYLIGSLIGLVALFLTGTVQNNILALSVILALVMLPLPVRGLPPYPLNNPSWSLFFEFFANFFYAKFVKILNNRTMVIITILSLLILIYGATTSPKAMDLGWGKKTFLFGFPRVLFSFLVGVLIYRLDLRNSNRRTYDSPLLAVAAICASIAIQVVAIDARFEAMYGLFAVAILFPLIVYFSVRISVKGKILGAMMLLGEISFPLYALHSPLYQISHVAFGAYLDPYAPYTGIAFAFVAIAIALMFHSWVDVPLRKHLRAAIMHRLPQPSPA</sequence>
<evidence type="ECO:0000313" key="4">
    <source>
        <dbReference type="Proteomes" id="UP001184150"/>
    </source>
</evidence>
<protein>
    <submittedName>
        <fullName evidence="3">Peptidoglycan/LPS O-acetylase OafA/YrhL</fullName>
    </submittedName>
</protein>
<dbReference type="Pfam" id="PF01757">
    <property type="entry name" value="Acyl_transf_3"/>
    <property type="match status" value="1"/>
</dbReference>
<feature type="transmembrane region" description="Helical" evidence="1">
    <location>
        <begin position="54"/>
        <end position="73"/>
    </location>
</feature>
<name>A0ABU1MSE8_9SPHN</name>
<dbReference type="Proteomes" id="UP001184150">
    <property type="component" value="Unassembled WGS sequence"/>
</dbReference>
<keyword evidence="1" id="KW-0812">Transmembrane</keyword>
<keyword evidence="1" id="KW-0472">Membrane</keyword>
<comment type="caution">
    <text evidence="3">The sequence shown here is derived from an EMBL/GenBank/DDBJ whole genome shotgun (WGS) entry which is preliminary data.</text>
</comment>
<feature type="transmembrane region" description="Helical" evidence="1">
    <location>
        <begin position="236"/>
        <end position="255"/>
    </location>
</feature>
<feature type="transmembrane region" description="Helical" evidence="1">
    <location>
        <begin position="324"/>
        <end position="347"/>
    </location>
</feature>
<keyword evidence="1" id="KW-1133">Transmembrane helix</keyword>
<dbReference type="PANTHER" id="PTHR23028:SF134">
    <property type="entry name" value="PUTATIVE (AFU_ORTHOLOGUE AFUA_4G08520)-RELATED"/>
    <property type="match status" value="1"/>
</dbReference>
<feature type="domain" description="Acyltransferase 3" evidence="2">
    <location>
        <begin position="26"/>
        <end position="341"/>
    </location>
</feature>
<proteinExistence type="predicted"/>
<dbReference type="InterPro" id="IPR002656">
    <property type="entry name" value="Acyl_transf_3_dom"/>
</dbReference>
<organism evidence="3 4">
    <name type="scientific">Novosphingobium capsulatum</name>
    <dbReference type="NCBI Taxonomy" id="13688"/>
    <lineage>
        <taxon>Bacteria</taxon>
        <taxon>Pseudomonadati</taxon>
        <taxon>Pseudomonadota</taxon>
        <taxon>Alphaproteobacteria</taxon>
        <taxon>Sphingomonadales</taxon>
        <taxon>Sphingomonadaceae</taxon>
        <taxon>Novosphingobium</taxon>
    </lineage>
</organism>
<keyword evidence="4" id="KW-1185">Reference proteome</keyword>
<feature type="transmembrane region" description="Helical" evidence="1">
    <location>
        <begin position="287"/>
        <end position="304"/>
    </location>
</feature>
<reference evidence="3 4" key="1">
    <citation type="submission" date="2023-07" db="EMBL/GenBank/DDBJ databases">
        <title>Sorghum-associated microbial communities from plants grown in Nebraska, USA.</title>
        <authorList>
            <person name="Schachtman D."/>
        </authorList>
    </citation>
    <scope>NUCLEOTIDE SEQUENCE [LARGE SCALE GENOMIC DNA]</scope>
    <source>
        <strain evidence="3 4">DS1027</strain>
    </source>
</reference>
<dbReference type="PANTHER" id="PTHR23028">
    <property type="entry name" value="ACETYLTRANSFERASE"/>
    <property type="match status" value="1"/>
</dbReference>
<dbReference type="EMBL" id="JAVDRD010000014">
    <property type="protein sequence ID" value="MDR6513088.1"/>
    <property type="molecule type" value="Genomic_DNA"/>
</dbReference>
<dbReference type="InterPro" id="IPR050879">
    <property type="entry name" value="Acyltransferase_3"/>
</dbReference>
<feature type="transmembrane region" description="Helical" evidence="1">
    <location>
        <begin position="119"/>
        <end position="136"/>
    </location>
</feature>
<feature type="transmembrane region" description="Helical" evidence="1">
    <location>
        <begin position="204"/>
        <end position="224"/>
    </location>
</feature>
<feature type="transmembrane region" description="Helical" evidence="1">
    <location>
        <begin position="93"/>
        <end position="112"/>
    </location>
</feature>
<dbReference type="RefSeq" id="WP_107717500.1">
    <property type="nucleotide sequence ID" value="NZ_JAVDRD010000014.1"/>
</dbReference>
<feature type="transmembrane region" description="Helical" evidence="1">
    <location>
        <begin position="261"/>
        <end position="280"/>
    </location>
</feature>
<evidence type="ECO:0000256" key="1">
    <source>
        <dbReference type="SAM" id="Phobius"/>
    </source>
</evidence>
<evidence type="ECO:0000259" key="2">
    <source>
        <dbReference type="Pfam" id="PF01757"/>
    </source>
</evidence>
<evidence type="ECO:0000313" key="3">
    <source>
        <dbReference type="EMBL" id="MDR6513088.1"/>
    </source>
</evidence>
<accession>A0ABU1MSE8</accession>
<feature type="transmembrane region" description="Helical" evidence="1">
    <location>
        <begin position="172"/>
        <end position="189"/>
    </location>
</feature>